<sequence>MAAPYAWLVHSHGENNGNHTFSSITSPEESHFRRFPHSRHEKFWVSCNDGWSLSSDADHRHFFLWNIVQQKKITLPPLMNNFRGYISHCTLTSPPTKPDCTILLSATDTPLIFCLHLGDVVLNCDRGLGDRQWIEINYTDEVIKRLNNNLEIITPLRVFSCNGGLYAQTRFSRLLLIEKLDPSYGRLVLKSLRLSFPGAPDIFEPEVRGFLAEFQGKIYWILFRFGVVKEDEEVIDVDVHGLDLSKMVWKRIEHAPDLVFFVHETSSFCCRAIEPEIHGNRIYFSSNKILCSYHIGDKTLSAKSLHLPEIMSPYSSFWIMPDQSIRDESREEKIKGASEISNVAVKKSEEEETKDGSYLPFDIAEKVADFVDDFVDFLHLRASHSVFRSIPIPRHLNKTTPSLYSPWLILQRDCVWSMIDTVCRDSYFIKLPNPPLSISTLCFARKGWLLMSGRLFSSHLFNPFTRQLVPFPKKSSSLDGRRLSRSFMAFSDYPSPDCLALEVNKFCDEHFEICCARLCDGDRWRRILFPSRDEQFQFYDNHPVFFRGEFYILGHCGKLVAVKFRQNGAISWNVFRPEKPCSYQQNFLVECNGQLWGVFVGRFGERVGVFEFKAAENAWRRIENLGNCTIFISRCSSVAAMPRIPGMENRIYFPRFCGETGYDVVFYSLETNKFHSCGTKDSEVDFCGTRELLNAAWIQPAYAPCCYICLPKLLISL</sequence>
<dbReference type="PANTHER" id="PTHR33127">
    <property type="entry name" value="TRANSMEMBRANE PROTEIN"/>
    <property type="match status" value="1"/>
</dbReference>
<accession>A0ABR2BLE4</accession>
<organism evidence="2 3">
    <name type="scientific">Hibiscus sabdariffa</name>
    <name type="common">roselle</name>
    <dbReference type="NCBI Taxonomy" id="183260"/>
    <lineage>
        <taxon>Eukaryota</taxon>
        <taxon>Viridiplantae</taxon>
        <taxon>Streptophyta</taxon>
        <taxon>Embryophyta</taxon>
        <taxon>Tracheophyta</taxon>
        <taxon>Spermatophyta</taxon>
        <taxon>Magnoliopsida</taxon>
        <taxon>eudicotyledons</taxon>
        <taxon>Gunneridae</taxon>
        <taxon>Pentapetalae</taxon>
        <taxon>rosids</taxon>
        <taxon>malvids</taxon>
        <taxon>Malvales</taxon>
        <taxon>Malvaceae</taxon>
        <taxon>Malvoideae</taxon>
        <taxon>Hibiscus</taxon>
    </lineage>
</organism>
<dbReference type="InterPro" id="IPR005174">
    <property type="entry name" value="KIB1-4_b-propeller"/>
</dbReference>
<evidence type="ECO:0000259" key="1">
    <source>
        <dbReference type="Pfam" id="PF03478"/>
    </source>
</evidence>
<dbReference type="Proteomes" id="UP001472677">
    <property type="component" value="Unassembled WGS sequence"/>
</dbReference>
<dbReference type="EMBL" id="JBBPBM010000108">
    <property type="protein sequence ID" value="KAK8507337.1"/>
    <property type="molecule type" value="Genomic_DNA"/>
</dbReference>
<reference evidence="2 3" key="1">
    <citation type="journal article" date="2024" name="G3 (Bethesda)">
        <title>Genome assembly of Hibiscus sabdariffa L. provides insights into metabolisms of medicinal natural products.</title>
        <authorList>
            <person name="Kim T."/>
        </authorList>
    </citation>
    <scope>NUCLEOTIDE SEQUENCE [LARGE SCALE GENOMIC DNA]</scope>
    <source>
        <strain evidence="2">TK-2024</strain>
        <tissue evidence="2">Old leaves</tissue>
    </source>
</reference>
<proteinExistence type="predicted"/>
<name>A0ABR2BLE4_9ROSI</name>
<feature type="domain" description="KIB1-4 beta-propeller" evidence="1">
    <location>
        <begin position="28"/>
        <end position="286"/>
    </location>
</feature>
<dbReference type="PANTHER" id="PTHR33127:SF35">
    <property type="entry name" value="F-BOX DOMAIN-CONTAINING PROTEIN"/>
    <property type="match status" value="1"/>
</dbReference>
<protein>
    <recommendedName>
        <fullName evidence="1">KIB1-4 beta-propeller domain-containing protein</fullName>
    </recommendedName>
</protein>
<evidence type="ECO:0000313" key="2">
    <source>
        <dbReference type="EMBL" id="KAK8507337.1"/>
    </source>
</evidence>
<evidence type="ECO:0000313" key="3">
    <source>
        <dbReference type="Proteomes" id="UP001472677"/>
    </source>
</evidence>
<gene>
    <name evidence="2" type="ORF">V6N12_072605</name>
</gene>
<keyword evidence="3" id="KW-1185">Reference proteome</keyword>
<feature type="domain" description="KIB1-4 beta-propeller" evidence="1">
    <location>
        <begin position="425"/>
        <end position="663"/>
    </location>
</feature>
<comment type="caution">
    <text evidence="2">The sequence shown here is derived from an EMBL/GenBank/DDBJ whole genome shotgun (WGS) entry which is preliminary data.</text>
</comment>
<dbReference type="Pfam" id="PF03478">
    <property type="entry name" value="Beta-prop_KIB1-4"/>
    <property type="match status" value="2"/>
</dbReference>